<reference evidence="1 2" key="1">
    <citation type="submission" date="2024-06" db="EMBL/GenBank/DDBJ databases">
        <authorList>
            <person name="Kim D.-U."/>
        </authorList>
    </citation>
    <scope>NUCLEOTIDE SEQUENCE [LARGE SCALE GENOMIC DNA]</scope>
    <source>
        <strain evidence="1 2">KACC15460</strain>
    </source>
</reference>
<proteinExistence type="predicted"/>
<evidence type="ECO:0000313" key="1">
    <source>
        <dbReference type="EMBL" id="MET2831840.1"/>
    </source>
</evidence>
<protein>
    <submittedName>
        <fullName evidence="1">Uncharacterized protein</fullName>
    </submittedName>
</protein>
<dbReference type="EMBL" id="JBEWSZ010000005">
    <property type="protein sequence ID" value="MET2831840.1"/>
    <property type="molecule type" value="Genomic_DNA"/>
</dbReference>
<name>A0ABV2DPA3_9HYPH</name>
<gene>
    <name evidence="1" type="ORF">ABVQ20_33320</name>
</gene>
<comment type="caution">
    <text evidence="1">The sequence shown here is derived from an EMBL/GenBank/DDBJ whole genome shotgun (WGS) entry which is preliminary data.</text>
</comment>
<keyword evidence="2" id="KW-1185">Reference proteome</keyword>
<organism evidence="1 2">
    <name type="scientific">Mesorhizobium shangrilense</name>
    <dbReference type="NCBI Taxonomy" id="460060"/>
    <lineage>
        <taxon>Bacteria</taxon>
        <taxon>Pseudomonadati</taxon>
        <taxon>Pseudomonadota</taxon>
        <taxon>Alphaproteobacteria</taxon>
        <taxon>Hyphomicrobiales</taxon>
        <taxon>Phyllobacteriaceae</taxon>
        <taxon>Mesorhizobium</taxon>
    </lineage>
</organism>
<dbReference type="Proteomes" id="UP001548832">
    <property type="component" value="Unassembled WGS sequence"/>
</dbReference>
<accession>A0ABV2DPA3</accession>
<dbReference type="RefSeq" id="WP_354464071.1">
    <property type="nucleotide sequence ID" value="NZ_JBEWSZ010000005.1"/>
</dbReference>
<sequence length="77" mass="8766">MKMTPMGIVEEEWFPDQPDYGGIWRARQDERGVDISSAPSYLSNDFASRTVFRALFVFARIQAVHSRGFDGTGRYSS</sequence>
<evidence type="ECO:0000313" key="2">
    <source>
        <dbReference type="Proteomes" id="UP001548832"/>
    </source>
</evidence>